<dbReference type="NCBIfam" id="TIGR00594">
    <property type="entry name" value="polc"/>
    <property type="match status" value="1"/>
</dbReference>
<evidence type="ECO:0000256" key="6">
    <source>
        <dbReference type="ARBA" id="ARBA00049244"/>
    </source>
</evidence>
<dbReference type="SMART" id="SM00481">
    <property type="entry name" value="POLIIIAc"/>
    <property type="match status" value="1"/>
</dbReference>
<evidence type="ECO:0000256" key="5">
    <source>
        <dbReference type="ARBA" id="ARBA00022932"/>
    </source>
</evidence>
<dbReference type="EMBL" id="MHKO01000044">
    <property type="protein sequence ID" value="OGY91497.1"/>
    <property type="molecule type" value="Genomic_DNA"/>
</dbReference>
<dbReference type="GO" id="GO:0003887">
    <property type="term" value="F:DNA-directed DNA polymerase activity"/>
    <property type="evidence" value="ECO:0007669"/>
    <property type="project" value="UniProtKB-KW"/>
</dbReference>
<evidence type="ECO:0000256" key="1">
    <source>
        <dbReference type="ARBA" id="ARBA00012417"/>
    </source>
</evidence>
<comment type="catalytic activity">
    <reaction evidence="6">
        <text>DNA(n) + a 2'-deoxyribonucleoside 5'-triphosphate = DNA(n+1) + diphosphate</text>
        <dbReference type="Rhea" id="RHEA:22508"/>
        <dbReference type="Rhea" id="RHEA-COMP:17339"/>
        <dbReference type="Rhea" id="RHEA-COMP:17340"/>
        <dbReference type="ChEBI" id="CHEBI:33019"/>
        <dbReference type="ChEBI" id="CHEBI:61560"/>
        <dbReference type="ChEBI" id="CHEBI:173112"/>
        <dbReference type="EC" id="2.7.7.7"/>
    </reaction>
</comment>
<evidence type="ECO:0000259" key="7">
    <source>
        <dbReference type="SMART" id="SM00481"/>
    </source>
</evidence>
<evidence type="ECO:0000256" key="4">
    <source>
        <dbReference type="ARBA" id="ARBA00022705"/>
    </source>
</evidence>
<name>A0A1G2BTD5_9BACT</name>
<organism evidence="8 9">
    <name type="scientific">Candidatus Komeilibacteria bacterium RIFCSPLOWO2_02_FULL_48_11</name>
    <dbReference type="NCBI Taxonomy" id="1798553"/>
    <lineage>
        <taxon>Bacteria</taxon>
        <taxon>Candidatus Komeiliibacteriota</taxon>
    </lineage>
</organism>
<dbReference type="InterPro" id="IPR003141">
    <property type="entry name" value="Pol/His_phosphatase_N"/>
</dbReference>
<dbReference type="InterPro" id="IPR029460">
    <property type="entry name" value="DNAPol_HHH"/>
</dbReference>
<dbReference type="CDD" id="cd04485">
    <property type="entry name" value="DnaE_OBF"/>
    <property type="match status" value="1"/>
</dbReference>
<dbReference type="InterPro" id="IPR011708">
    <property type="entry name" value="DNA_pol3_alpha_NTPase_dom"/>
</dbReference>
<dbReference type="Gene3D" id="1.10.10.1600">
    <property type="entry name" value="Bacterial DNA polymerase III alpha subunit, thumb domain"/>
    <property type="match status" value="1"/>
</dbReference>
<dbReference type="Pfam" id="PF14579">
    <property type="entry name" value="HHH_6"/>
    <property type="match status" value="1"/>
</dbReference>
<sequence length="1129" mass="126819">MSFVHLHCHSHYSLLDGLPKIDGLIKRAKEIGSPALALTDHGVMYGAIEFYEKAKAAGIKPIIGIEGYLAPASRFDKNPNEKPYHQILLAKNLEGYKNLMRLSSRSHLEGFYYKPRFDKELLEEYAPGLVATSSCLQGEIPQLIVRGQTDKAIEIIKDYQKIFGLENFYLEVQPHPEIPEQIELNKILLEIAKEYNIPTIATNDSHYISPDEKEAQDIMVCVATGKTVDQTDRLKMTGVDLSMKTEAQMRAAFPNNPEVIDETLRLSERCNVELELGKFFFPVFELPEGVSADDYLKQLTDDGLKAKYGEISEEYQKRVDYELEVVAKKGYAAYFLIVADYTNWARSHGIISTTRGSAAGSLVSHAIGITTVNPMIFQLPFERFLNPYRPSAPDIDMDFADNRRDEVLDYVRQKYGENKVAQICTFGTMQARGAVRDCGRALAYPYAFCDRIAKLIPFGRQGFPMTIDRALAATPELKELFDTDTQVKRLLEIAKKVEGSARHPSVHAAGVVIAPTDLTDFTPLQRETGGEKIITQYEMYSCESTGLVKMDLLGIRNLAILGTAIDLIKKTKGVNIDIDNIPRDDKKTFELLAQGRTMGLFQLGGDGMTRYLVELKPTKLTDIMAMVALFRPGPMESIPEFISRKHNPNRITYLDERLKIILKDSYGIITYQDDVLYTAIEIAGYNWAEADKLRKAMGKKIQAEMAKQKNKFIDGCINKGKIDKNKAEALWHLIEPFAAYGFNKAHAASYAMVAYQTAYLKAHFPAEFMAAVMTAESDDIAKVAEAVAECAEMGIKVLPPDINESFSTFTVVNDQTIRFGLKAIKNIGSHIVEVIIAERKERGVFADISGFLRRAADKDLNRKSLESFIRSGSLDRFGSRHTLEANIERLLAFSREEREATERAQSSLFSAGEAKERQLALNQVPGNVKEYLQWEKELLGLYLSGHPLDQFRHLLSQNSVTLSSIQSPQKGIAIRVLLKEIKQITTKRGELMAFAKVEDLSGDMEVIVFPKIYSQNRELWQADQLLIIKGDCEERNDAFQLICREASACTTDSSEAPVLNYQSLEICLPARTDKNIFAELKKLLYNYPGAMPVILRLNGSKKLRLPIGVNPKKQLLEELSKIASDVQVK</sequence>
<evidence type="ECO:0000313" key="8">
    <source>
        <dbReference type="EMBL" id="OGY91497.1"/>
    </source>
</evidence>
<gene>
    <name evidence="8" type="ORF">A3H70_05195</name>
</gene>
<dbReference type="Proteomes" id="UP000178109">
    <property type="component" value="Unassembled WGS sequence"/>
</dbReference>
<dbReference type="CDD" id="cd12113">
    <property type="entry name" value="PHP_PolIIIA_DnaE3"/>
    <property type="match status" value="1"/>
</dbReference>
<dbReference type="GO" id="GO:0006260">
    <property type="term" value="P:DNA replication"/>
    <property type="evidence" value="ECO:0007669"/>
    <property type="project" value="UniProtKB-KW"/>
</dbReference>
<dbReference type="Gene3D" id="3.20.20.140">
    <property type="entry name" value="Metal-dependent hydrolases"/>
    <property type="match status" value="1"/>
</dbReference>
<feature type="domain" description="Polymerase/histidinol phosphatase N-terminal" evidence="7">
    <location>
        <begin position="4"/>
        <end position="71"/>
    </location>
</feature>
<dbReference type="STRING" id="1798553.A3H70_05195"/>
<keyword evidence="3" id="KW-0548">Nucleotidyltransferase</keyword>
<dbReference type="NCBIfam" id="NF005298">
    <property type="entry name" value="PRK06826.1"/>
    <property type="match status" value="1"/>
</dbReference>
<dbReference type="InterPro" id="IPR041931">
    <property type="entry name" value="DNA_pol3_alpha_thumb_dom"/>
</dbReference>
<proteinExistence type="predicted"/>
<dbReference type="SUPFAM" id="SSF89550">
    <property type="entry name" value="PHP domain-like"/>
    <property type="match status" value="1"/>
</dbReference>
<dbReference type="AlphaFoldDB" id="A0A1G2BTD5"/>
<dbReference type="InterPro" id="IPR004013">
    <property type="entry name" value="PHP_dom"/>
</dbReference>
<accession>A0A1G2BTD5</accession>
<dbReference type="Pfam" id="PF07733">
    <property type="entry name" value="DNA_pol3_alpha"/>
    <property type="match status" value="1"/>
</dbReference>
<keyword evidence="5" id="KW-0239">DNA-directed DNA polymerase</keyword>
<evidence type="ECO:0000256" key="3">
    <source>
        <dbReference type="ARBA" id="ARBA00022695"/>
    </source>
</evidence>
<dbReference type="PANTHER" id="PTHR32294:SF0">
    <property type="entry name" value="DNA POLYMERASE III SUBUNIT ALPHA"/>
    <property type="match status" value="1"/>
</dbReference>
<dbReference type="PANTHER" id="PTHR32294">
    <property type="entry name" value="DNA POLYMERASE III SUBUNIT ALPHA"/>
    <property type="match status" value="1"/>
</dbReference>
<protein>
    <recommendedName>
        <fullName evidence="1">DNA-directed DNA polymerase</fullName>
        <ecNumber evidence="1">2.7.7.7</ecNumber>
    </recommendedName>
</protein>
<dbReference type="InterPro" id="IPR016195">
    <property type="entry name" value="Pol/histidinol_Pase-like"/>
</dbReference>
<evidence type="ECO:0000313" key="9">
    <source>
        <dbReference type="Proteomes" id="UP000178109"/>
    </source>
</evidence>
<keyword evidence="4" id="KW-0235">DNA replication</keyword>
<reference evidence="8 9" key="1">
    <citation type="journal article" date="2016" name="Nat. Commun.">
        <title>Thousands of microbial genomes shed light on interconnected biogeochemical processes in an aquifer system.</title>
        <authorList>
            <person name="Anantharaman K."/>
            <person name="Brown C.T."/>
            <person name="Hug L.A."/>
            <person name="Sharon I."/>
            <person name="Castelle C.J."/>
            <person name="Probst A.J."/>
            <person name="Thomas B.C."/>
            <person name="Singh A."/>
            <person name="Wilkins M.J."/>
            <person name="Karaoz U."/>
            <person name="Brodie E.L."/>
            <person name="Williams K.H."/>
            <person name="Hubbard S.S."/>
            <person name="Banfield J.F."/>
        </authorList>
    </citation>
    <scope>NUCLEOTIDE SEQUENCE [LARGE SCALE GENOMIC DNA]</scope>
</reference>
<dbReference type="Pfam" id="PF17657">
    <property type="entry name" value="DNA_pol3_finger"/>
    <property type="match status" value="1"/>
</dbReference>
<keyword evidence="2" id="KW-0808">Transferase</keyword>
<dbReference type="InterPro" id="IPR004805">
    <property type="entry name" value="DnaE2/DnaE/PolC"/>
</dbReference>
<dbReference type="GO" id="GO:0008408">
    <property type="term" value="F:3'-5' exonuclease activity"/>
    <property type="evidence" value="ECO:0007669"/>
    <property type="project" value="InterPro"/>
</dbReference>
<evidence type="ECO:0000256" key="2">
    <source>
        <dbReference type="ARBA" id="ARBA00022679"/>
    </source>
</evidence>
<dbReference type="Pfam" id="PF02811">
    <property type="entry name" value="PHP"/>
    <property type="match status" value="1"/>
</dbReference>
<dbReference type="NCBIfam" id="NF004226">
    <property type="entry name" value="PRK05673.1"/>
    <property type="match status" value="1"/>
</dbReference>
<dbReference type="Gene3D" id="1.10.150.870">
    <property type="match status" value="1"/>
</dbReference>
<comment type="caution">
    <text evidence="8">The sequence shown here is derived from an EMBL/GenBank/DDBJ whole genome shotgun (WGS) entry which is preliminary data.</text>
</comment>
<dbReference type="EC" id="2.7.7.7" evidence="1"/>
<dbReference type="InterPro" id="IPR040982">
    <property type="entry name" value="DNA_pol3_finger"/>
</dbReference>